<dbReference type="Pfam" id="PF08321">
    <property type="entry name" value="PPP5"/>
    <property type="match status" value="1"/>
</dbReference>
<evidence type="ECO:0000256" key="10">
    <source>
        <dbReference type="ARBA" id="ARBA00023211"/>
    </source>
</evidence>
<comment type="cofactor">
    <cofactor evidence="2">
        <name>Mg(2+)</name>
        <dbReference type="ChEBI" id="CHEBI:18420"/>
    </cofactor>
</comment>
<evidence type="ECO:0000256" key="12">
    <source>
        <dbReference type="ARBA" id="ARBA00047986"/>
    </source>
</evidence>
<evidence type="ECO:0000313" key="18">
    <source>
        <dbReference type="Proteomes" id="UP000094455"/>
    </source>
</evidence>
<dbReference type="Gene3D" id="3.60.21.10">
    <property type="match status" value="1"/>
</dbReference>
<dbReference type="SMART" id="SM00156">
    <property type="entry name" value="PP2Ac"/>
    <property type="match status" value="1"/>
</dbReference>
<proteinExistence type="inferred from homology"/>
<evidence type="ECO:0000256" key="1">
    <source>
        <dbReference type="ARBA" id="ARBA00001936"/>
    </source>
</evidence>
<dbReference type="FunFam" id="3.60.21.10:FF:000036">
    <property type="entry name" value="Serine/threonine protein phosphatase 5"/>
    <property type="match status" value="1"/>
</dbReference>
<evidence type="ECO:0000256" key="6">
    <source>
        <dbReference type="ARBA" id="ARBA00022737"/>
    </source>
</evidence>
<dbReference type="Proteomes" id="UP000094455">
    <property type="component" value="Unassembled WGS sequence"/>
</dbReference>
<dbReference type="GO" id="GO:0004722">
    <property type="term" value="F:protein serine/threonine phosphatase activity"/>
    <property type="evidence" value="ECO:0007669"/>
    <property type="project" value="UniProtKB-EC"/>
</dbReference>
<dbReference type="SMART" id="SM00028">
    <property type="entry name" value="TPR"/>
    <property type="match status" value="3"/>
</dbReference>
<dbReference type="EMBL" id="KV454004">
    <property type="protein sequence ID" value="ODQ45597.1"/>
    <property type="molecule type" value="Genomic_DNA"/>
</dbReference>
<evidence type="ECO:0000256" key="2">
    <source>
        <dbReference type="ARBA" id="ARBA00001946"/>
    </source>
</evidence>
<evidence type="ECO:0000256" key="5">
    <source>
        <dbReference type="ARBA" id="ARBA00022723"/>
    </source>
</evidence>
<dbReference type="InterPro" id="IPR051134">
    <property type="entry name" value="PPP_phosphatase"/>
</dbReference>
<evidence type="ECO:0000259" key="16">
    <source>
        <dbReference type="PROSITE" id="PS00125"/>
    </source>
</evidence>
<keyword evidence="6" id="KW-0677">Repeat</keyword>
<dbReference type="EC" id="3.1.3.16" evidence="15"/>
<dbReference type="OrthoDB" id="445564at2759"/>
<keyword evidence="8" id="KW-0802">TPR repeat</keyword>
<feature type="domain" description="Serine/threonine specific protein phosphatases" evidence="16">
    <location>
        <begin position="344"/>
        <end position="349"/>
    </location>
</feature>
<dbReference type="STRING" id="763406.A0A1E3NHJ3"/>
<evidence type="ECO:0000256" key="4">
    <source>
        <dbReference type="ARBA" id="ARBA00008786"/>
    </source>
</evidence>
<dbReference type="InterPro" id="IPR019734">
    <property type="entry name" value="TPR_rpt"/>
</dbReference>
<dbReference type="InterPro" id="IPR006186">
    <property type="entry name" value="Ser/Thr-sp_prot-phosphatase"/>
</dbReference>
<dbReference type="PANTHER" id="PTHR45668:SF5">
    <property type="entry name" value="SERINE_THREONINE-PROTEIN PHOSPHATASE 5"/>
    <property type="match status" value="1"/>
</dbReference>
<dbReference type="InterPro" id="IPR011990">
    <property type="entry name" value="TPR-like_helical_dom_sf"/>
</dbReference>
<comment type="catalytic activity">
    <reaction evidence="12">
        <text>O-phospho-L-seryl-[protein] + H2O = L-seryl-[protein] + phosphate</text>
        <dbReference type="Rhea" id="RHEA:20629"/>
        <dbReference type="Rhea" id="RHEA-COMP:9863"/>
        <dbReference type="Rhea" id="RHEA-COMP:11604"/>
        <dbReference type="ChEBI" id="CHEBI:15377"/>
        <dbReference type="ChEBI" id="CHEBI:29999"/>
        <dbReference type="ChEBI" id="CHEBI:43474"/>
        <dbReference type="ChEBI" id="CHEBI:83421"/>
        <dbReference type="EC" id="3.1.3.16"/>
    </reaction>
    <physiologicalReaction direction="left-to-right" evidence="12">
        <dbReference type="Rhea" id="RHEA:20630"/>
    </physiologicalReaction>
</comment>
<keyword evidence="5" id="KW-0479">Metal-binding</keyword>
<dbReference type="InterPro" id="IPR029052">
    <property type="entry name" value="Metallo-depent_PP-like"/>
</dbReference>
<evidence type="ECO:0000256" key="13">
    <source>
        <dbReference type="ARBA" id="ARBA00048832"/>
    </source>
</evidence>
<organism evidence="17 18">
    <name type="scientific">Pichia membranifaciens NRRL Y-2026</name>
    <dbReference type="NCBI Taxonomy" id="763406"/>
    <lineage>
        <taxon>Eukaryota</taxon>
        <taxon>Fungi</taxon>
        <taxon>Dikarya</taxon>
        <taxon>Ascomycota</taxon>
        <taxon>Saccharomycotina</taxon>
        <taxon>Pichiomycetes</taxon>
        <taxon>Pichiales</taxon>
        <taxon>Pichiaceae</taxon>
        <taxon>Pichia</taxon>
    </lineage>
</organism>
<evidence type="ECO:0000256" key="11">
    <source>
        <dbReference type="ARBA" id="ARBA00023242"/>
    </source>
</evidence>
<evidence type="ECO:0000256" key="15">
    <source>
        <dbReference type="RuleBase" id="RU004273"/>
    </source>
</evidence>
<comment type="cofactor">
    <cofactor evidence="1">
        <name>Mn(2+)</name>
        <dbReference type="ChEBI" id="CHEBI:29035"/>
    </cofactor>
</comment>
<keyword evidence="18" id="KW-1185">Reference proteome</keyword>
<dbReference type="GO" id="GO:0005737">
    <property type="term" value="C:cytoplasm"/>
    <property type="evidence" value="ECO:0007669"/>
    <property type="project" value="EnsemblFungi"/>
</dbReference>
<comment type="similarity">
    <text evidence="4">Belongs to the PPP phosphatase family. PP-5 (PP-T) subfamily.</text>
</comment>
<evidence type="ECO:0000256" key="7">
    <source>
        <dbReference type="ARBA" id="ARBA00022801"/>
    </source>
</evidence>
<comment type="catalytic activity">
    <reaction evidence="13">
        <text>O-phospho-L-threonyl-[protein] + H2O = L-threonyl-[protein] + phosphate</text>
        <dbReference type="Rhea" id="RHEA:47004"/>
        <dbReference type="Rhea" id="RHEA-COMP:11060"/>
        <dbReference type="Rhea" id="RHEA-COMP:11605"/>
        <dbReference type="ChEBI" id="CHEBI:15377"/>
        <dbReference type="ChEBI" id="CHEBI:30013"/>
        <dbReference type="ChEBI" id="CHEBI:43474"/>
        <dbReference type="ChEBI" id="CHEBI:61977"/>
        <dbReference type="EC" id="3.1.3.16"/>
    </reaction>
    <physiologicalReaction direction="left-to-right" evidence="13">
        <dbReference type="Rhea" id="RHEA:47005"/>
    </physiologicalReaction>
</comment>
<dbReference type="PIRSF" id="PIRSF033096">
    <property type="entry name" value="PPPtase_5"/>
    <property type="match status" value="1"/>
</dbReference>
<comment type="subcellular location">
    <subcellularLocation>
        <location evidence="3">Nucleus</location>
    </subcellularLocation>
</comment>
<dbReference type="SUPFAM" id="SSF56300">
    <property type="entry name" value="Metallo-dependent phosphatases"/>
    <property type="match status" value="1"/>
</dbReference>
<dbReference type="InterPro" id="IPR004843">
    <property type="entry name" value="Calcineurin-like_PHP"/>
</dbReference>
<keyword evidence="10" id="KW-0464">Manganese</keyword>
<evidence type="ECO:0000256" key="8">
    <source>
        <dbReference type="ARBA" id="ARBA00022803"/>
    </source>
</evidence>
<keyword evidence="11" id="KW-0539">Nucleus</keyword>
<evidence type="ECO:0000313" key="17">
    <source>
        <dbReference type="EMBL" id="ODQ45597.1"/>
    </source>
</evidence>
<keyword evidence="7 15" id="KW-0378">Hydrolase</keyword>
<dbReference type="Pfam" id="PF00149">
    <property type="entry name" value="Metallophos"/>
    <property type="match status" value="1"/>
</dbReference>
<dbReference type="SUPFAM" id="SSF48452">
    <property type="entry name" value="TPR-like"/>
    <property type="match status" value="1"/>
</dbReference>
<dbReference type="InterPro" id="IPR013235">
    <property type="entry name" value="PPP_dom"/>
</dbReference>
<protein>
    <recommendedName>
        <fullName evidence="15">Serine/threonine-protein phosphatase</fullName>
        <ecNumber evidence="15">3.1.3.16</ecNumber>
    </recommendedName>
</protein>
<evidence type="ECO:0000256" key="14">
    <source>
        <dbReference type="PIRSR" id="PIRSR033096-1"/>
    </source>
</evidence>
<name>A0A1E3NHJ3_9ASCO</name>
<reference evidence="17 18" key="1">
    <citation type="journal article" date="2016" name="Proc. Natl. Acad. Sci. U.S.A.">
        <title>Comparative genomics of biotechnologically important yeasts.</title>
        <authorList>
            <person name="Riley R."/>
            <person name="Haridas S."/>
            <person name="Wolfe K.H."/>
            <person name="Lopes M.R."/>
            <person name="Hittinger C.T."/>
            <person name="Goeker M."/>
            <person name="Salamov A.A."/>
            <person name="Wisecaver J.H."/>
            <person name="Long T.M."/>
            <person name="Calvey C.H."/>
            <person name="Aerts A.L."/>
            <person name="Barry K.W."/>
            <person name="Choi C."/>
            <person name="Clum A."/>
            <person name="Coughlan A.Y."/>
            <person name="Deshpande S."/>
            <person name="Douglass A.P."/>
            <person name="Hanson S.J."/>
            <person name="Klenk H.-P."/>
            <person name="LaButti K.M."/>
            <person name="Lapidus A."/>
            <person name="Lindquist E.A."/>
            <person name="Lipzen A.M."/>
            <person name="Meier-Kolthoff J.P."/>
            <person name="Ohm R.A."/>
            <person name="Otillar R.P."/>
            <person name="Pangilinan J.L."/>
            <person name="Peng Y."/>
            <person name="Rokas A."/>
            <person name="Rosa C.A."/>
            <person name="Scheuner C."/>
            <person name="Sibirny A.A."/>
            <person name="Slot J.C."/>
            <person name="Stielow J.B."/>
            <person name="Sun H."/>
            <person name="Kurtzman C.P."/>
            <person name="Blackwell M."/>
            <person name="Grigoriev I.V."/>
            <person name="Jeffries T.W."/>
        </authorList>
    </citation>
    <scope>NUCLEOTIDE SEQUENCE [LARGE SCALE GENOMIC DNA]</scope>
    <source>
        <strain evidence="17 18">NRRL Y-2026</strain>
    </source>
</reference>
<accession>A0A1E3NHJ3</accession>
<dbReference type="GO" id="GO:0005634">
    <property type="term" value="C:nucleus"/>
    <property type="evidence" value="ECO:0007669"/>
    <property type="project" value="UniProtKB-SubCell"/>
</dbReference>
<dbReference type="PANTHER" id="PTHR45668">
    <property type="entry name" value="SERINE/THREONINE-PROTEIN PHOSPHATASE 5-RELATED"/>
    <property type="match status" value="1"/>
</dbReference>
<keyword evidence="9" id="KW-0904">Protein phosphatase</keyword>
<evidence type="ECO:0000256" key="9">
    <source>
        <dbReference type="ARBA" id="ARBA00022912"/>
    </source>
</evidence>
<dbReference type="Gene3D" id="1.25.40.10">
    <property type="entry name" value="Tetratricopeptide repeat domain"/>
    <property type="match status" value="1"/>
</dbReference>
<sequence>MSTSSMSKEELYAHFKGLGNDAFKSQNFPLAIEHYTSAIKELESEDGHEDLAKKDDVNIMSENLEDVRTHSHKHAHALAILYSNRAQAQLKLENYGLAINDCTISLDHDSLFVKSLYRRAVANYAIRDLQTALKDCKQARAAAPNDNKIKVLTNEISQELKRLRFEQAIDVVEKSVFTSLNWDDMGTPDADSKDVKQSLEVEVTDEKKGDIVIKAGLTQKYINNMIEVFRDGGKLNKHDAFAIVNAVNTIFKQEKALVDIGFKKKTNPNSDYLHLENVEKLTVCGDTHGQYYDVLNIFKTFGEVGEKHAYLFNGDFVDRGSWGCEVAFLLYALKVLYPTRIFINRGNHETDDMNSVYGFKDECKFKYNERLFKCFSESFGSLPYCTLINDDYLVMHGGLFSDDSITLNDLRKINRLHHTHGQPPKTGVEMELLWTDPQVEEGRSLSKRGIGLQFGPDITKKFVEKNGLKGIIRSHEVRQEGYEWEHNGLLCTVFSAPNYCDAQGNFGAVIEMTCPEGDGEMKLESLKFEAVEHPNIPPMKYTKNQFGF</sequence>
<dbReference type="GO" id="GO:0046872">
    <property type="term" value="F:metal ion binding"/>
    <property type="evidence" value="ECO:0007669"/>
    <property type="project" value="UniProtKB-KW"/>
</dbReference>
<gene>
    <name evidence="17" type="ORF">PICMEDRAFT_16902</name>
</gene>
<feature type="active site" description="Proton donor/acceptor" evidence="14">
    <location>
        <position position="348"/>
    </location>
</feature>
<dbReference type="PROSITE" id="PS00125">
    <property type="entry name" value="SER_THR_PHOSPHATASE"/>
    <property type="match status" value="1"/>
</dbReference>
<dbReference type="GeneID" id="30178077"/>
<evidence type="ECO:0000256" key="3">
    <source>
        <dbReference type="ARBA" id="ARBA00004123"/>
    </source>
</evidence>
<dbReference type="PRINTS" id="PR00114">
    <property type="entry name" value="STPHPHTASE"/>
</dbReference>
<dbReference type="AlphaFoldDB" id="A0A1E3NHJ3"/>
<dbReference type="RefSeq" id="XP_019016710.1">
    <property type="nucleotide sequence ID" value="XM_019161390.1"/>
</dbReference>